<proteinExistence type="predicted"/>
<dbReference type="InterPro" id="IPR017856">
    <property type="entry name" value="Integrase-like_N"/>
</dbReference>
<dbReference type="InParanoid" id="A0A674JWQ6"/>
<reference evidence="1" key="2">
    <citation type="submission" date="2025-09" db="UniProtKB">
        <authorList>
            <consortium name="Ensembl"/>
        </authorList>
    </citation>
    <scope>IDENTIFICATION</scope>
</reference>
<dbReference type="GeneTree" id="ENSGT00990000214168"/>
<organism evidence="1 2">
    <name type="scientific">Terrapene triunguis</name>
    <name type="common">Three-toed box turtle</name>
    <dbReference type="NCBI Taxonomy" id="2587831"/>
    <lineage>
        <taxon>Eukaryota</taxon>
        <taxon>Metazoa</taxon>
        <taxon>Chordata</taxon>
        <taxon>Craniata</taxon>
        <taxon>Vertebrata</taxon>
        <taxon>Euteleostomi</taxon>
        <taxon>Archelosauria</taxon>
        <taxon>Testudinata</taxon>
        <taxon>Testudines</taxon>
        <taxon>Cryptodira</taxon>
        <taxon>Durocryptodira</taxon>
        <taxon>Testudinoidea</taxon>
        <taxon>Emydidae</taxon>
        <taxon>Terrapene</taxon>
    </lineage>
</organism>
<protein>
    <submittedName>
        <fullName evidence="1">Uncharacterized protein</fullName>
    </submittedName>
</protein>
<dbReference type="Gene3D" id="1.10.10.200">
    <property type="match status" value="1"/>
</dbReference>
<sequence>MCFRSGVYVWVTGAQSHLMPCSGLSAGAEGASTQAGCLPPPTALHTTCTAPAGHNKWSKVKLIKGPRDVDRSWLFQKLAMPSSIEAAIKGGVRSRVPAAPAHGAEGLMSCSLAAFSGPC</sequence>
<dbReference type="Proteomes" id="UP000472274">
    <property type="component" value="Unplaced"/>
</dbReference>
<accession>A0A674JWQ6</accession>
<dbReference type="Ensembl" id="ENSTMTT00000027226.1">
    <property type="protein sequence ID" value="ENSTMTP00000026271.1"/>
    <property type="gene ID" value="ENSTMTG00000019216.1"/>
</dbReference>
<keyword evidence="2" id="KW-1185">Reference proteome</keyword>
<evidence type="ECO:0000313" key="2">
    <source>
        <dbReference type="Proteomes" id="UP000472274"/>
    </source>
</evidence>
<name>A0A674JWQ6_9SAUR</name>
<reference evidence="1" key="1">
    <citation type="submission" date="2025-08" db="UniProtKB">
        <authorList>
            <consortium name="Ensembl"/>
        </authorList>
    </citation>
    <scope>IDENTIFICATION</scope>
</reference>
<evidence type="ECO:0000313" key="1">
    <source>
        <dbReference type="Ensembl" id="ENSTMTP00000026271.1"/>
    </source>
</evidence>
<dbReference type="AlphaFoldDB" id="A0A674JWQ6"/>